<name>A0A2N5DKR8_9CAUL</name>
<dbReference type="Pfam" id="PF07687">
    <property type="entry name" value="M20_dimer"/>
    <property type="match status" value="1"/>
</dbReference>
<dbReference type="InterPro" id="IPR036264">
    <property type="entry name" value="Bact_exopeptidase_dim_dom"/>
</dbReference>
<feature type="chain" id="PRO_5014885298" evidence="3">
    <location>
        <begin position="24"/>
        <end position="447"/>
    </location>
</feature>
<evidence type="ECO:0000313" key="5">
    <source>
        <dbReference type="EMBL" id="PLR26636.1"/>
    </source>
</evidence>
<dbReference type="GO" id="GO:0046872">
    <property type="term" value="F:metal ion binding"/>
    <property type="evidence" value="ECO:0007669"/>
    <property type="project" value="UniProtKB-KW"/>
</dbReference>
<dbReference type="OrthoDB" id="9776600at2"/>
<dbReference type="SUPFAM" id="SSF53187">
    <property type="entry name" value="Zn-dependent exopeptidases"/>
    <property type="match status" value="1"/>
</dbReference>
<keyword evidence="6" id="KW-1185">Reference proteome</keyword>
<accession>A0A2N5DKR8</accession>
<sequence length="447" mass="46170">MKTRIASAALAALLCAVAAPALAQEAAKPAAQVDFGNVRPPQPTSPYTKQAKALMTSKAFKAAKATLAAGYEQTVEDIVTLTEIPAPPFGEAEKGKAYLAMLAKEGLTDLDTDAAGNVMGLRKGTGGGGLLVVAAHLDTVFPASTDVKVRRDGDKLYAPGIGDDTVGLGSILAILRAINAAGIQTKSDILFVGDVGEEGPGDLRGMKELFFKGKYKDKIDAFISLEPSGPTVIVNGGVGSKRYKTTFKGPGGHSMGDFGTVNPAFALADAARQFGELKVPSDPRTVYNIGLLEGGTSVNSIPFAVSMTVDMRSSGKAELKAVEDAYLAILPKAVEAENAARSTKRGVISLDNKMVGDRPVGETPANSPFVQQLAAVGDALGKPMGYVAGSTDANIPMSLGKPAVTLGAGFVTFRGHSLEEGMEVNKARDVESIAVTMAQILMVAGAK</sequence>
<feature type="signal peptide" evidence="3">
    <location>
        <begin position="1"/>
        <end position="23"/>
    </location>
</feature>
<comment type="caution">
    <text evidence="5">The sequence shown here is derived from an EMBL/GenBank/DDBJ whole genome shotgun (WGS) entry which is preliminary data.</text>
</comment>
<evidence type="ECO:0000259" key="4">
    <source>
        <dbReference type="Pfam" id="PF07687"/>
    </source>
</evidence>
<dbReference type="InterPro" id="IPR002933">
    <property type="entry name" value="Peptidase_M20"/>
</dbReference>
<proteinExistence type="predicted"/>
<dbReference type="EMBL" id="PJRS01000018">
    <property type="protein sequence ID" value="PLR26636.1"/>
    <property type="molecule type" value="Genomic_DNA"/>
</dbReference>
<dbReference type="Gene3D" id="3.30.70.360">
    <property type="match status" value="1"/>
</dbReference>
<keyword evidence="1" id="KW-0479">Metal-binding</keyword>
<protein>
    <submittedName>
        <fullName evidence="5">Peptidase M20</fullName>
    </submittedName>
</protein>
<dbReference type="RefSeq" id="WP_101717835.1">
    <property type="nucleotide sequence ID" value="NZ_PJRS01000018.1"/>
</dbReference>
<dbReference type="GO" id="GO:0016787">
    <property type="term" value="F:hydrolase activity"/>
    <property type="evidence" value="ECO:0007669"/>
    <property type="project" value="UniProtKB-KW"/>
</dbReference>
<evidence type="ECO:0000313" key="6">
    <source>
        <dbReference type="Proteomes" id="UP000234479"/>
    </source>
</evidence>
<keyword evidence="3" id="KW-0732">Signal</keyword>
<evidence type="ECO:0000256" key="3">
    <source>
        <dbReference type="SAM" id="SignalP"/>
    </source>
</evidence>
<dbReference type="InterPro" id="IPR050072">
    <property type="entry name" value="Peptidase_M20A"/>
</dbReference>
<dbReference type="Gene3D" id="3.40.630.10">
    <property type="entry name" value="Zn peptidases"/>
    <property type="match status" value="1"/>
</dbReference>
<evidence type="ECO:0000256" key="1">
    <source>
        <dbReference type="ARBA" id="ARBA00022723"/>
    </source>
</evidence>
<dbReference type="PANTHER" id="PTHR43808:SF17">
    <property type="entry name" value="PEPTIDASE M20"/>
    <property type="match status" value="1"/>
</dbReference>
<feature type="domain" description="Peptidase M20 dimerisation" evidence="4">
    <location>
        <begin position="239"/>
        <end position="333"/>
    </location>
</feature>
<organism evidence="5 6">
    <name type="scientific">Caulobacter zeae</name>
    <dbReference type="NCBI Taxonomy" id="2055137"/>
    <lineage>
        <taxon>Bacteria</taxon>
        <taxon>Pseudomonadati</taxon>
        <taxon>Pseudomonadota</taxon>
        <taxon>Alphaproteobacteria</taxon>
        <taxon>Caulobacterales</taxon>
        <taxon>Caulobacteraceae</taxon>
        <taxon>Caulobacter</taxon>
    </lineage>
</organism>
<evidence type="ECO:0000256" key="2">
    <source>
        <dbReference type="ARBA" id="ARBA00022801"/>
    </source>
</evidence>
<gene>
    <name evidence="5" type="ORF">SGCZBJ_09910</name>
</gene>
<dbReference type="Proteomes" id="UP000234479">
    <property type="component" value="Unassembled WGS sequence"/>
</dbReference>
<dbReference type="SUPFAM" id="SSF55031">
    <property type="entry name" value="Bacterial exopeptidase dimerisation domain"/>
    <property type="match status" value="1"/>
</dbReference>
<dbReference type="PANTHER" id="PTHR43808">
    <property type="entry name" value="ACETYLORNITHINE DEACETYLASE"/>
    <property type="match status" value="1"/>
</dbReference>
<dbReference type="InterPro" id="IPR011650">
    <property type="entry name" value="Peptidase_M20_dimer"/>
</dbReference>
<reference evidence="5 6" key="1">
    <citation type="submission" date="2017-12" db="EMBL/GenBank/DDBJ databases">
        <title>The genome sequence of Caulobacter sp. 410.</title>
        <authorList>
            <person name="Gao J."/>
            <person name="Mao X."/>
            <person name="Sun J."/>
        </authorList>
    </citation>
    <scope>NUCLEOTIDE SEQUENCE [LARGE SCALE GENOMIC DNA]</scope>
    <source>
        <strain evidence="5 6">410</strain>
    </source>
</reference>
<dbReference type="Pfam" id="PF01546">
    <property type="entry name" value="Peptidase_M20"/>
    <property type="match status" value="1"/>
</dbReference>
<keyword evidence="2" id="KW-0378">Hydrolase</keyword>
<dbReference type="AlphaFoldDB" id="A0A2N5DKR8"/>